<accession>A0A5C6A1N2</accession>
<evidence type="ECO:0000313" key="3">
    <source>
        <dbReference type="Proteomes" id="UP000320176"/>
    </source>
</evidence>
<organism evidence="2 3">
    <name type="scientific">Stieleria varia</name>
    <dbReference type="NCBI Taxonomy" id="2528005"/>
    <lineage>
        <taxon>Bacteria</taxon>
        <taxon>Pseudomonadati</taxon>
        <taxon>Planctomycetota</taxon>
        <taxon>Planctomycetia</taxon>
        <taxon>Pirellulales</taxon>
        <taxon>Pirellulaceae</taxon>
        <taxon>Stieleria</taxon>
    </lineage>
</organism>
<dbReference type="Proteomes" id="UP000320176">
    <property type="component" value="Unassembled WGS sequence"/>
</dbReference>
<sequence>MSWMASQASRSAVMRSDQAICQSKKRRRPLGAKRSQYRHHQLSNQLFDMIA</sequence>
<gene>
    <name evidence="2" type="ORF">Pla52n_58870</name>
</gene>
<feature type="compositionally biased region" description="Basic residues" evidence="1">
    <location>
        <begin position="23"/>
        <end position="38"/>
    </location>
</feature>
<proteinExistence type="predicted"/>
<feature type="compositionally biased region" description="Polar residues" evidence="1">
    <location>
        <begin position="1"/>
        <end position="10"/>
    </location>
</feature>
<feature type="region of interest" description="Disordered" evidence="1">
    <location>
        <begin position="1"/>
        <end position="38"/>
    </location>
</feature>
<evidence type="ECO:0000256" key="1">
    <source>
        <dbReference type="SAM" id="MobiDB-lite"/>
    </source>
</evidence>
<comment type="caution">
    <text evidence="2">The sequence shown here is derived from an EMBL/GenBank/DDBJ whole genome shotgun (WGS) entry which is preliminary data.</text>
</comment>
<dbReference type="AlphaFoldDB" id="A0A5C6A1N2"/>
<evidence type="ECO:0000313" key="2">
    <source>
        <dbReference type="EMBL" id="TWT93230.1"/>
    </source>
</evidence>
<dbReference type="EMBL" id="SJPN01000009">
    <property type="protein sequence ID" value="TWT93230.1"/>
    <property type="molecule type" value="Genomic_DNA"/>
</dbReference>
<keyword evidence="3" id="KW-1185">Reference proteome</keyword>
<protein>
    <submittedName>
        <fullName evidence="2">Uncharacterized protein</fullName>
    </submittedName>
</protein>
<name>A0A5C6A1N2_9BACT</name>
<reference evidence="2 3" key="1">
    <citation type="submission" date="2019-02" db="EMBL/GenBank/DDBJ databases">
        <title>Deep-cultivation of Planctomycetes and their phenomic and genomic characterization uncovers novel biology.</title>
        <authorList>
            <person name="Wiegand S."/>
            <person name="Jogler M."/>
            <person name="Boedeker C."/>
            <person name="Pinto D."/>
            <person name="Vollmers J."/>
            <person name="Rivas-Marin E."/>
            <person name="Kohn T."/>
            <person name="Peeters S.H."/>
            <person name="Heuer A."/>
            <person name="Rast P."/>
            <person name="Oberbeckmann S."/>
            <person name="Bunk B."/>
            <person name="Jeske O."/>
            <person name="Meyerdierks A."/>
            <person name="Storesund J.E."/>
            <person name="Kallscheuer N."/>
            <person name="Luecker S."/>
            <person name="Lage O.M."/>
            <person name="Pohl T."/>
            <person name="Merkel B.J."/>
            <person name="Hornburger P."/>
            <person name="Mueller R.-W."/>
            <person name="Bruemmer F."/>
            <person name="Labrenz M."/>
            <person name="Spormann A.M."/>
            <person name="Op Den Camp H."/>
            <person name="Overmann J."/>
            <person name="Amann R."/>
            <person name="Jetten M.S.M."/>
            <person name="Mascher T."/>
            <person name="Medema M.H."/>
            <person name="Devos D.P."/>
            <person name="Kaster A.-K."/>
            <person name="Ovreas L."/>
            <person name="Rohde M."/>
            <person name="Galperin M.Y."/>
            <person name="Jogler C."/>
        </authorList>
    </citation>
    <scope>NUCLEOTIDE SEQUENCE [LARGE SCALE GENOMIC DNA]</scope>
    <source>
        <strain evidence="2 3">Pla52n</strain>
    </source>
</reference>